<evidence type="ECO:0000259" key="8">
    <source>
        <dbReference type="PROSITE" id="PS51192"/>
    </source>
</evidence>
<dbReference type="Proteomes" id="UP000294881">
    <property type="component" value="Unassembled WGS sequence"/>
</dbReference>
<dbReference type="InterPro" id="IPR050079">
    <property type="entry name" value="DEAD_box_RNA_helicase"/>
</dbReference>
<evidence type="ECO:0000256" key="4">
    <source>
        <dbReference type="ARBA" id="ARBA00022840"/>
    </source>
</evidence>
<keyword evidence="2 6" id="KW-0378">Hydrolase</keyword>
<dbReference type="PANTHER" id="PTHR47959:SF1">
    <property type="entry name" value="ATP-DEPENDENT RNA HELICASE DBPA"/>
    <property type="match status" value="1"/>
</dbReference>
<evidence type="ECO:0000256" key="7">
    <source>
        <dbReference type="SAM" id="MobiDB-lite"/>
    </source>
</evidence>
<gene>
    <name evidence="10" type="ORF">EV666_1088</name>
</gene>
<evidence type="ECO:0000256" key="1">
    <source>
        <dbReference type="ARBA" id="ARBA00022741"/>
    </source>
</evidence>
<reference evidence="10 11" key="1">
    <citation type="submission" date="2019-03" db="EMBL/GenBank/DDBJ databases">
        <title>Genomic Encyclopedia of Type Strains, Phase IV (KMG-IV): sequencing the most valuable type-strain genomes for metagenomic binning, comparative biology and taxonomic classification.</title>
        <authorList>
            <person name="Goeker M."/>
        </authorList>
    </citation>
    <scope>NUCLEOTIDE SEQUENCE [LARGE SCALE GENOMIC DNA]</scope>
    <source>
        <strain evidence="10 11">DSM 22958</strain>
    </source>
</reference>
<evidence type="ECO:0000313" key="10">
    <source>
        <dbReference type="EMBL" id="TCO12685.1"/>
    </source>
</evidence>
<dbReference type="InterPro" id="IPR001650">
    <property type="entry name" value="Helicase_C-like"/>
</dbReference>
<evidence type="ECO:0000256" key="3">
    <source>
        <dbReference type="ARBA" id="ARBA00022806"/>
    </source>
</evidence>
<dbReference type="SMART" id="SM00490">
    <property type="entry name" value="HELICc"/>
    <property type="match status" value="1"/>
</dbReference>
<dbReference type="InterPro" id="IPR027417">
    <property type="entry name" value="P-loop_NTPase"/>
</dbReference>
<dbReference type="PROSITE" id="PS51192">
    <property type="entry name" value="HELICASE_ATP_BIND_1"/>
    <property type="match status" value="1"/>
</dbReference>
<dbReference type="PROSITE" id="PS51194">
    <property type="entry name" value="HELICASE_CTER"/>
    <property type="match status" value="1"/>
</dbReference>
<dbReference type="PANTHER" id="PTHR47959">
    <property type="entry name" value="ATP-DEPENDENT RNA HELICASE RHLE-RELATED"/>
    <property type="match status" value="1"/>
</dbReference>
<dbReference type="Pfam" id="PF00271">
    <property type="entry name" value="Helicase_C"/>
    <property type="match status" value="1"/>
</dbReference>
<dbReference type="GO" id="GO:0003724">
    <property type="term" value="F:RNA helicase activity"/>
    <property type="evidence" value="ECO:0007669"/>
    <property type="project" value="UniProtKB-ARBA"/>
</dbReference>
<dbReference type="GO" id="GO:0005524">
    <property type="term" value="F:ATP binding"/>
    <property type="evidence" value="ECO:0007669"/>
    <property type="project" value="UniProtKB-KW"/>
</dbReference>
<sequence>MPFMTTNPALAHALAERDYNNPTPVQLAVLAPEASGRDLLVSAQTGSGKTVAYGLVMAETLLGAEERFGYARAPQALVVAPTRELALQVQREFTWLYAATGARIVSCVGGMDPRQEQRQLEQGAHIVVGTPGRLRDHLERGRLDLSALRVAVLDEADEMLDLGFREDLEFILDATPPERRSLLFSATMPRGIATLARRYQRDALRIEVAGAEGGHADIEYRAMRIAPTEAEHAVVNVLRYYDTPTAIVFCNTREVVRRLHAMLQERQFSAVALSGELTQKERNHALQALRDGRARVCVATDVAARGIDLPNLGLVIHAELPSDAETLQHRSGRTGRAGRKGVSVLLVPPFRRRRTDDLMRGLGVTPTWSGPPTAEEIRKLDHERMLRDALITEEPGEEDASAGLALLAAYPAGHLAGALARLYRSGLPAPEEVSDPGESRTARDRSADRDFGGASGGGVWFRLNVGRRQNADPKWLLPLICRRGNATRKDIGVIRIFDEETAFEVSPAVAARFAKISRKMDGEDVMIEPLPGGPPAGGPRRPGRGAPRGKPRHDRAPYEKPFKGKKFRDEPPQDRGGEGKAGGARATPWKARETGPSGQTKGAHPPKSRRPPAAGDKPKGKRPRSS</sequence>
<dbReference type="InterPro" id="IPR005580">
    <property type="entry name" value="DbpA/CsdA_RNA-bd_dom"/>
</dbReference>
<feature type="domain" description="Helicase ATP-binding" evidence="8">
    <location>
        <begin position="30"/>
        <end position="206"/>
    </location>
</feature>
<keyword evidence="3 6" id="KW-0347">Helicase</keyword>
<evidence type="ECO:0000259" key="9">
    <source>
        <dbReference type="PROSITE" id="PS51194"/>
    </source>
</evidence>
<keyword evidence="1 6" id="KW-0547">Nucleotide-binding</keyword>
<dbReference type="Gene3D" id="3.30.70.330">
    <property type="match status" value="1"/>
</dbReference>
<dbReference type="InterPro" id="IPR014001">
    <property type="entry name" value="Helicase_ATP-bd"/>
</dbReference>
<dbReference type="InterPro" id="IPR000629">
    <property type="entry name" value="RNA-helicase_DEAD-box_CS"/>
</dbReference>
<feature type="compositionally biased region" description="Basic and acidic residues" evidence="7">
    <location>
        <begin position="437"/>
        <end position="451"/>
    </location>
</feature>
<protein>
    <submittedName>
        <fullName evidence="10">ATP-dependent RNA helicase DeaD</fullName>
    </submittedName>
</protein>
<proteinExistence type="inferred from homology"/>
<feature type="compositionally biased region" description="Basic and acidic residues" evidence="7">
    <location>
        <begin position="554"/>
        <end position="578"/>
    </location>
</feature>
<dbReference type="InterPro" id="IPR012677">
    <property type="entry name" value="Nucleotide-bd_a/b_plait_sf"/>
</dbReference>
<dbReference type="InterPro" id="IPR011545">
    <property type="entry name" value="DEAD/DEAH_box_helicase_dom"/>
</dbReference>
<dbReference type="CDD" id="cd00268">
    <property type="entry name" value="DEADc"/>
    <property type="match status" value="1"/>
</dbReference>
<feature type="domain" description="Helicase C-terminal" evidence="9">
    <location>
        <begin position="236"/>
        <end position="401"/>
    </location>
</feature>
<name>A0A4R2GUH2_9HYPH</name>
<dbReference type="GO" id="GO:0003676">
    <property type="term" value="F:nucleic acid binding"/>
    <property type="evidence" value="ECO:0007669"/>
    <property type="project" value="InterPro"/>
</dbReference>
<dbReference type="AlphaFoldDB" id="A0A4R2GUH2"/>
<comment type="similarity">
    <text evidence="5 6">Belongs to the DEAD box helicase family.</text>
</comment>
<dbReference type="Gene3D" id="3.40.50.300">
    <property type="entry name" value="P-loop containing nucleotide triphosphate hydrolases"/>
    <property type="match status" value="2"/>
</dbReference>
<dbReference type="RefSeq" id="WP_132006938.1">
    <property type="nucleotide sequence ID" value="NZ_SLWL01000008.1"/>
</dbReference>
<organism evidence="10 11">
    <name type="scientific">Camelimonas lactis</name>
    <dbReference type="NCBI Taxonomy" id="659006"/>
    <lineage>
        <taxon>Bacteria</taxon>
        <taxon>Pseudomonadati</taxon>
        <taxon>Pseudomonadota</taxon>
        <taxon>Alphaproteobacteria</taxon>
        <taxon>Hyphomicrobiales</taxon>
        <taxon>Chelatococcaceae</taxon>
        <taxon>Camelimonas</taxon>
    </lineage>
</organism>
<dbReference type="CDD" id="cd12252">
    <property type="entry name" value="RRM_DbpA"/>
    <property type="match status" value="1"/>
</dbReference>
<dbReference type="EMBL" id="SLWL01000008">
    <property type="protein sequence ID" value="TCO12685.1"/>
    <property type="molecule type" value="Genomic_DNA"/>
</dbReference>
<dbReference type="InterPro" id="IPR044742">
    <property type="entry name" value="DEAD/DEAH_RhlB"/>
</dbReference>
<comment type="caution">
    <text evidence="10">The sequence shown here is derived from an EMBL/GenBank/DDBJ whole genome shotgun (WGS) entry which is preliminary data.</text>
</comment>
<dbReference type="GO" id="GO:0016787">
    <property type="term" value="F:hydrolase activity"/>
    <property type="evidence" value="ECO:0007669"/>
    <property type="project" value="UniProtKB-KW"/>
</dbReference>
<keyword evidence="4 6" id="KW-0067">ATP-binding</keyword>
<accession>A0A4R2GUH2</accession>
<dbReference type="GO" id="GO:0005829">
    <property type="term" value="C:cytosol"/>
    <property type="evidence" value="ECO:0007669"/>
    <property type="project" value="TreeGrafter"/>
</dbReference>
<feature type="compositionally biased region" description="Basic residues" evidence="7">
    <location>
        <begin position="541"/>
        <end position="553"/>
    </location>
</feature>
<dbReference type="SMART" id="SM00487">
    <property type="entry name" value="DEXDc"/>
    <property type="match status" value="1"/>
</dbReference>
<dbReference type="OrthoDB" id="9805696at2"/>
<evidence type="ECO:0000256" key="2">
    <source>
        <dbReference type="ARBA" id="ARBA00022801"/>
    </source>
</evidence>
<feature type="region of interest" description="Disordered" evidence="7">
    <location>
        <begin position="429"/>
        <end position="451"/>
    </location>
</feature>
<evidence type="ECO:0000313" key="11">
    <source>
        <dbReference type="Proteomes" id="UP000294881"/>
    </source>
</evidence>
<dbReference type="PROSITE" id="PS00039">
    <property type="entry name" value="DEAD_ATP_HELICASE"/>
    <property type="match status" value="1"/>
</dbReference>
<evidence type="ECO:0000256" key="6">
    <source>
        <dbReference type="RuleBase" id="RU000492"/>
    </source>
</evidence>
<dbReference type="CDD" id="cd18787">
    <property type="entry name" value="SF2_C_DEAD"/>
    <property type="match status" value="1"/>
</dbReference>
<feature type="region of interest" description="Disordered" evidence="7">
    <location>
        <begin position="524"/>
        <end position="626"/>
    </location>
</feature>
<dbReference type="SUPFAM" id="SSF52540">
    <property type="entry name" value="P-loop containing nucleoside triphosphate hydrolases"/>
    <property type="match status" value="1"/>
</dbReference>
<evidence type="ECO:0000256" key="5">
    <source>
        <dbReference type="ARBA" id="ARBA00038437"/>
    </source>
</evidence>
<keyword evidence="11" id="KW-1185">Reference proteome</keyword>
<dbReference type="Pfam" id="PF03880">
    <property type="entry name" value="DbpA"/>
    <property type="match status" value="1"/>
</dbReference>
<dbReference type="Pfam" id="PF00270">
    <property type="entry name" value="DEAD"/>
    <property type="match status" value="1"/>
</dbReference>